<proteinExistence type="predicted"/>
<evidence type="ECO:0000313" key="4">
    <source>
        <dbReference type="Proteomes" id="UP000177605"/>
    </source>
</evidence>
<dbReference type="PANTHER" id="PTHR32319">
    <property type="entry name" value="BACTERIAL HEMOLYSIN-LIKE PROTEIN"/>
    <property type="match status" value="1"/>
</dbReference>
<dbReference type="InterPro" id="IPR047048">
    <property type="entry name" value="TlyA"/>
</dbReference>
<evidence type="ECO:0000259" key="2">
    <source>
        <dbReference type="Pfam" id="PF01728"/>
    </source>
</evidence>
<dbReference type="Gene3D" id="3.40.50.150">
    <property type="entry name" value="Vaccinia Virus protein VP39"/>
    <property type="match status" value="1"/>
</dbReference>
<dbReference type="AlphaFoldDB" id="A0A1F8F020"/>
<dbReference type="Proteomes" id="UP000177605">
    <property type="component" value="Unassembled WGS sequence"/>
</dbReference>
<evidence type="ECO:0000313" key="3">
    <source>
        <dbReference type="EMBL" id="OGN06453.1"/>
    </source>
</evidence>
<comment type="caution">
    <text evidence="3">The sequence shown here is derived from an EMBL/GenBank/DDBJ whole genome shotgun (WGS) entry which is preliminary data.</text>
</comment>
<dbReference type="GO" id="GO:0008168">
    <property type="term" value="F:methyltransferase activity"/>
    <property type="evidence" value="ECO:0007669"/>
    <property type="project" value="InterPro"/>
</dbReference>
<feature type="domain" description="Ribosomal RNA methyltransferase FtsJ" evidence="2">
    <location>
        <begin position="3"/>
        <end position="181"/>
    </location>
</feature>
<dbReference type="PANTHER" id="PTHR32319:SF0">
    <property type="entry name" value="BACTERIAL HEMOLYSIN-LIKE PROTEIN"/>
    <property type="match status" value="1"/>
</dbReference>
<dbReference type="GO" id="GO:0003723">
    <property type="term" value="F:RNA binding"/>
    <property type="evidence" value="ECO:0007669"/>
    <property type="project" value="UniProtKB-KW"/>
</dbReference>
<reference evidence="3 4" key="1">
    <citation type="journal article" date="2016" name="Nat. Commun.">
        <title>Thousands of microbial genomes shed light on interconnected biogeochemical processes in an aquifer system.</title>
        <authorList>
            <person name="Anantharaman K."/>
            <person name="Brown C.T."/>
            <person name="Hug L.A."/>
            <person name="Sharon I."/>
            <person name="Castelle C.J."/>
            <person name="Probst A.J."/>
            <person name="Thomas B.C."/>
            <person name="Singh A."/>
            <person name="Wilkins M.J."/>
            <person name="Karaoz U."/>
            <person name="Brodie E.L."/>
            <person name="Williams K.H."/>
            <person name="Hubbard S.S."/>
            <person name="Banfield J.F."/>
        </authorList>
    </citation>
    <scope>NUCLEOTIDE SEQUENCE [LARGE SCALE GENOMIC DNA]</scope>
</reference>
<protein>
    <recommendedName>
        <fullName evidence="2">Ribosomal RNA methyltransferase FtsJ domain-containing protein</fullName>
    </recommendedName>
</protein>
<dbReference type="GO" id="GO:0032259">
    <property type="term" value="P:methylation"/>
    <property type="evidence" value="ECO:0007669"/>
    <property type="project" value="InterPro"/>
</dbReference>
<keyword evidence="1" id="KW-0694">RNA-binding</keyword>
<organism evidence="3 4">
    <name type="scientific">Candidatus Yanofskybacteria bacterium RIFCSPHIGHO2_01_FULL_48_25b</name>
    <dbReference type="NCBI Taxonomy" id="1802672"/>
    <lineage>
        <taxon>Bacteria</taxon>
        <taxon>Candidatus Yanofskyibacteriota</taxon>
    </lineage>
</organism>
<dbReference type="SUPFAM" id="SSF53335">
    <property type="entry name" value="S-adenosyl-L-methionine-dependent methyltransferases"/>
    <property type="match status" value="1"/>
</dbReference>
<dbReference type="InterPro" id="IPR002877">
    <property type="entry name" value="RNA_MeTrfase_FtsJ_dom"/>
</dbReference>
<accession>A0A1F8F020</accession>
<gene>
    <name evidence="3" type="ORF">A2669_01670</name>
</gene>
<sequence length="183" mass="20241">MPYVSRGGEKLEHALKEFGVKVADLICADFGSSTGGFVDCLLQHGAQKIYAVETGYGVLDWKLRNDPRVIVMEKTNAMHVGLPEKMDLITIDAGWTKLEKILPNVIVNLKPEGRIVALVKPHYEAGPEQIRRGKLSEESIPEVLSGIRNVISRLDLEVAAETESPILGGKGKNKEFLFYLKRA</sequence>
<dbReference type="EMBL" id="MGJM01000014">
    <property type="protein sequence ID" value="OGN06453.1"/>
    <property type="molecule type" value="Genomic_DNA"/>
</dbReference>
<dbReference type="Pfam" id="PF01728">
    <property type="entry name" value="FtsJ"/>
    <property type="match status" value="1"/>
</dbReference>
<evidence type="ECO:0000256" key="1">
    <source>
        <dbReference type="ARBA" id="ARBA00022884"/>
    </source>
</evidence>
<name>A0A1F8F020_9BACT</name>
<dbReference type="InterPro" id="IPR029063">
    <property type="entry name" value="SAM-dependent_MTases_sf"/>
</dbReference>